<feature type="region of interest" description="Disordered" evidence="5">
    <location>
        <begin position="758"/>
        <end position="956"/>
    </location>
</feature>
<evidence type="ECO:0000313" key="7">
    <source>
        <dbReference type="EMBL" id="GAQ89410.1"/>
    </source>
</evidence>
<keyword evidence="1 4" id="KW-0547">Nucleotide-binding</keyword>
<evidence type="ECO:0000256" key="1">
    <source>
        <dbReference type="ARBA" id="ARBA00022741"/>
    </source>
</evidence>
<gene>
    <name evidence="7" type="ORF">KFL_005190020</name>
</gene>
<dbReference type="GO" id="GO:0007018">
    <property type="term" value="P:microtubule-based movement"/>
    <property type="evidence" value="ECO:0000318"/>
    <property type="project" value="GO_Central"/>
</dbReference>
<dbReference type="InterPro" id="IPR036961">
    <property type="entry name" value="Kinesin_motor_dom_sf"/>
</dbReference>
<evidence type="ECO:0000256" key="4">
    <source>
        <dbReference type="PROSITE-ProRule" id="PRU00283"/>
    </source>
</evidence>
<dbReference type="GO" id="GO:0003777">
    <property type="term" value="F:microtubule motor activity"/>
    <property type="evidence" value="ECO:0000318"/>
    <property type="project" value="GO_Central"/>
</dbReference>
<sequence>MAAPLEDDAVRISIYLRVRPVTNPASKVEIEADEGQVAFTLPRDAAGGYVNNSRENYAFKFDGIFDAEAKQDVIFERTSHKVVVGALDGINGTIFAYGQTGSGKTFTITGGATRYADRGIIPRAISLIFKELSQRSDWTYTVHFSYLEIYNEQGYDLLDPTHEDSKSLEDLPKVTLMEDEDKQIHLRNLSAHPASNEEEALNLLFLGDTNRMISATPMNQASTRGHCIFTASIEARKAGHDMVRRSKLHLVDLAGSERVSKTHVDGLILKEAKYINLSLHFLEQVIVALQERSQGKARSHVPYRNSMMTSVLRDSLGGNCRTVMIATVNTSAEQLEETISTCRFAQRVAQISNQVYVNEELDPVLVIRRLKQEIRDLKEELRLLKGDDADRGPITESEIEQIGKQIERYVQDPSPEAALNVGTSMMHIRAAFELFKKLCKDRKVEKRAAAAGAPNPEFAKGVSGRIAVNGTVPESKERVPEATAAEAEEVKKLRLQLKQRDNEVNILVAMLKGRGVDGAEALLQSRTHAPEATEAQSKATKPPTGPLSEPVASPTGTERNGAEKAGRGGVSSVAAALIKARATSPTKGAIPEASARATGAASDESARAPAQDLSLGLLADRNKAFEMFRKSYRKNEVIEENKAILKAKYTEAKALGETVNAAREHINGLKSRIEQRRMKRAMAAVADGGDPSALPPDPEEEALKHEIDEHKGTYKDGFARLRDLKKEIEHLQMILEQSRVRLQADFEQWLNIMARQQQPGAHTAARPTSPLGESNANLLGNSREPAASLRSTKAARADVGAPDERAERASRPLSAPNRSAREKKEAPFVGDDSRRRDGALSPSPVESPGQSFARAPRSAWGAGGSAASTPSAFQASDVASPASSAAFSPSSFPAARAHENQEAPQSSRFDRRKDAGSTLDGSGDRNSSGAGPGRRREPGADSATDQNGRPLSPSTQWAVQRAAPILTGNAEADADIIAFYKAREKLLSNARLSGTAAPQSAQGGRQ</sequence>
<evidence type="ECO:0000256" key="3">
    <source>
        <dbReference type="ARBA" id="ARBA00023175"/>
    </source>
</evidence>
<keyword evidence="2 4" id="KW-0067">ATP-binding</keyword>
<dbReference type="InterPro" id="IPR027417">
    <property type="entry name" value="P-loop_NTPase"/>
</dbReference>
<dbReference type="GO" id="GO:0016887">
    <property type="term" value="F:ATP hydrolysis activity"/>
    <property type="evidence" value="ECO:0000318"/>
    <property type="project" value="GO_Central"/>
</dbReference>
<feature type="binding site" evidence="4">
    <location>
        <begin position="98"/>
        <end position="105"/>
    </location>
    <ligand>
        <name>ATP</name>
        <dbReference type="ChEBI" id="CHEBI:30616"/>
    </ligand>
</feature>
<dbReference type="Pfam" id="PF23735">
    <property type="entry name" value="KIF9"/>
    <property type="match status" value="1"/>
</dbReference>
<reference evidence="7 8" key="1">
    <citation type="journal article" date="2014" name="Nat. Commun.">
        <title>Klebsormidium flaccidum genome reveals primary factors for plant terrestrial adaptation.</title>
        <authorList>
            <person name="Hori K."/>
            <person name="Maruyama F."/>
            <person name="Fujisawa T."/>
            <person name="Togashi T."/>
            <person name="Yamamoto N."/>
            <person name="Seo M."/>
            <person name="Sato S."/>
            <person name="Yamada T."/>
            <person name="Mori H."/>
            <person name="Tajima N."/>
            <person name="Moriyama T."/>
            <person name="Ikeuchi M."/>
            <person name="Watanabe M."/>
            <person name="Wada H."/>
            <person name="Kobayashi K."/>
            <person name="Saito M."/>
            <person name="Masuda T."/>
            <person name="Sasaki-Sekimoto Y."/>
            <person name="Mashiguchi K."/>
            <person name="Awai K."/>
            <person name="Shimojima M."/>
            <person name="Masuda S."/>
            <person name="Iwai M."/>
            <person name="Nobusawa T."/>
            <person name="Narise T."/>
            <person name="Kondo S."/>
            <person name="Saito H."/>
            <person name="Sato R."/>
            <person name="Murakawa M."/>
            <person name="Ihara Y."/>
            <person name="Oshima-Yamada Y."/>
            <person name="Ohtaka K."/>
            <person name="Satoh M."/>
            <person name="Sonobe K."/>
            <person name="Ishii M."/>
            <person name="Ohtani R."/>
            <person name="Kanamori-Sato M."/>
            <person name="Honoki R."/>
            <person name="Miyazaki D."/>
            <person name="Mochizuki H."/>
            <person name="Umetsu J."/>
            <person name="Higashi K."/>
            <person name="Shibata D."/>
            <person name="Kamiya Y."/>
            <person name="Sato N."/>
            <person name="Nakamura Y."/>
            <person name="Tabata S."/>
            <person name="Ida S."/>
            <person name="Kurokawa K."/>
            <person name="Ohta H."/>
        </authorList>
    </citation>
    <scope>NUCLEOTIDE SEQUENCE [LARGE SCALE GENOMIC DNA]</scope>
    <source>
        <strain evidence="7 8">NIES-2285</strain>
    </source>
</reference>
<dbReference type="AlphaFoldDB" id="A0A1Y1IET6"/>
<feature type="compositionally biased region" description="Basic and acidic residues" evidence="5">
    <location>
        <begin position="819"/>
        <end position="838"/>
    </location>
</feature>
<evidence type="ECO:0000313" key="8">
    <source>
        <dbReference type="Proteomes" id="UP000054558"/>
    </source>
</evidence>
<dbReference type="GO" id="GO:0005737">
    <property type="term" value="C:cytoplasm"/>
    <property type="evidence" value="ECO:0000318"/>
    <property type="project" value="GO_Central"/>
</dbReference>
<dbReference type="PRINTS" id="PR00380">
    <property type="entry name" value="KINESINHEAVY"/>
</dbReference>
<keyword evidence="8" id="KW-1185">Reference proteome</keyword>
<dbReference type="PROSITE" id="PS50067">
    <property type="entry name" value="KINESIN_MOTOR_2"/>
    <property type="match status" value="1"/>
</dbReference>
<dbReference type="GO" id="GO:0008017">
    <property type="term" value="F:microtubule binding"/>
    <property type="evidence" value="ECO:0000318"/>
    <property type="project" value="GO_Central"/>
</dbReference>
<feature type="region of interest" description="Disordered" evidence="5">
    <location>
        <begin position="582"/>
        <end position="609"/>
    </location>
</feature>
<feature type="compositionally biased region" description="Polar residues" evidence="5">
    <location>
        <begin position="771"/>
        <end position="780"/>
    </location>
</feature>
<feature type="region of interest" description="Disordered" evidence="5">
    <location>
        <begin position="527"/>
        <end position="568"/>
    </location>
</feature>
<dbReference type="Gene3D" id="3.40.850.10">
    <property type="entry name" value="Kinesin motor domain"/>
    <property type="match status" value="1"/>
</dbReference>
<evidence type="ECO:0000259" key="6">
    <source>
        <dbReference type="PROSITE" id="PS50067"/>
    </source>
</evidence>
<dbReference type="InterPro" id="IPR019821">
    <property type="entry name" value="Kinesin_motor_CS"/>
</dbReference>
<dbReference type="OrthoDB" id="3176171at2759"/>
<dbReference type="OMA" id="DFDLWYQ"/>
<dbReference type="Proteomes" id="UP000054558">
    <property type="component" value="Unassembled WGS sequence"/>
</dbReference>
<feature type="domain" description="Kinesin motor" evidence="6">
    <location>
        <begin position="11"/>
        <end position="351"/>
    </location>
</feature>
<dbReference type="EMBL" id="DF237468">
    <property type="protein sequence ID" value="GAQ89410.1"/>
    <property type="molecule type" value="Genomic_DNA"/>
</dbReference>
<dbReference type="STRING" id="105231.A0A1Y1IET6"/>
<dbReference type="PANTHER" id="PTHR47968">
    <property type="entry name" value="CENTROMERE PROTEIN E"/>
    <property type="match status" value="1"/>
</dbReference>
<dbReference type="InterPro" id="IPR027640">
    <property type="entry name" value="Kinesin-like_fam"/>
</dbReference>
<evidence type="ECO:0000256" key="2">
    <source>
        <dbReference type="ARBA" id="ARBA00022840"/>
    </source>
</evidence>
<dbReference type="GO" id="GO:0005874">
    <property type="term" value="C:microtubule"/>
    <property type="evidence" value="ECO:0000318"/>
    <property type="project" value="GO_Central"/>
</dbReference>
<evidence type="ECO:0000256" key="5">
    <source>
        <dbReference type="SAM" id="MobiDB-lite"/>
    </source>
</evidence>
<feature type="compositionally biased region" description="Low complexity" evidence="5">
    <location>
        <begin position="879"/>
        <end position="895"/>
    </location>
</feature>
<dbReference type="SUPFAM" id="SSF52540">
    <property type="entry name" value="P-loop containing nucleoside triphosphate hydrolases"/>
    <property type="match status" value="1"/>
</dbReference>
<dbReference type="PANTHER" id="PTHR47968:SF67">
    <property type="entry name" value="KINESIN MOTOR DOMAIN-CONTAINING PROTEIN"/>
    <property type="match status" value="1"/>
</dbReference>
<dbReference type="Pfam" id="PF00225">
    <property type="entry name" value="Kinesin"/>
    <property type="match status" value="1"/>
</dbReference>
<dbReference type="GO" id="GO:0005524">
    <property type="term" value="F:ATP binding"/>
    <property type="evidence" value="ECO:0007669"/>
    <property type="project" value="UniProtKB-UniRule"/>
</dbReference>
<feature type="compositionally biased region" description="Polar residues" evidence="5">
    <location>
        <begin position="943"/>
        <end position="956"/>
    </location>
</feature>
<dbReference type="InterPro" id="IPR001752">
    <property type="entry name" value="Kinesin_motor_dom"/>
</dbReference>
<dbReference type="GO" id="GO:0005871">
    <property type="term" value="C:kinesin complex"/>
    <property type="evidence" value="ECO:0000318"/>
    <property type="project" value="GO_Central"/>
</dbReference>
<dbReference type="PROSITE" id="PS00411">
    <property type="entry name" value="KINESIN_MOTOR_1"/>
    <property type="match status" value="1"/>
</dbReference>
<organism evidence="7 8">
    <name type="scientific">Klebsormidium nitens</name>
    <name type="common">Green alga</name>
    <name type="synonym">Ulothrix nitens</name>
    <dbReference type="NCBI Taxonomy" id="105231"/>
    <lineage>
        <taxon>Eukaryota</taxon>
        <taxon>Viridiplantae</taxon>
        <taxon>Streptophyta</taxon>
        <taxon>Klebsormidiophyceae</taxon>
        <taxon>Klebsormidiales</taxon>
        <taxon>Klebsormidiaceae</taxon>
        <taxon>Klebsormidium</taxon>
    </lineage>
</organism>
<comment type="similarity">
    <text evidence="4">Belongs to the TRAFAC class myosin-kinesin ATPase superfamily. Kinesin family.</text>
</comment>
<keyword evidence="3 4" id="KW-0505">Motor protein</keyword>
<feature type="compositionally biased region" description="Low complexity" evidence="5">
    <location>
        <begin position="853"/>
        <end position="872"/>
    </location>
</feature>
<dbReference type="SMART" id="SM00129">
    <property type="entry name" value="KISc"/>
    <property type="match status" value="1"/>
</dbReference>
<dbReference type="InterPro" id="IPR056524">
    <property type="entry name" value="KIF6/9_C"/>
</dbReference>
<accession>A0A1Y1IET6</accession>
<proteinExistence type="inferred from homology"/>
<protein>
    <submittedName>
        <fullName evidence="7">Kinesin-like protein</fullName>
    </submittedName>
</protein>
<name>A0A1Y1IET6_KLENI</name>